<dbReference type="OrthoDB" id="9768793at2"/>
<accession>K1E2X8</accession>
<dbReference type="eggNOG" id="COG0667">
    <property type="taxonomic scope" value="Bacteria"/>
</dbReference>
<reference evidence="2 4" key="2">
    <citation type="journal article" date="2012" name="J. Bacteriol.">
        <title>Genome Sequence of Janibacter hoylei MTCC8307, Isolated from the Stratospheric Air.</title>
        <authorList>
            <person name="Pawar S.P."/>
            <person name="Dhotre D.P."/>
            <person name="Shetty S.A."/>
            <person name="Chowdhury S.P."/>
            <person name="Chaudhari B.L."/>
            <person name="Shouche Y.S."/>
        </authorList>
    </citation>
    <scope>NUCLEOTIDE SEQUENCE [LARGE SCALE GENOMIC DNA]</scope>
    <source>
        <strain evidence="2 4">PVAS-1</strain>
    </source>
</reference>
<dbReference type="InterPro" id="IPR023210">
    <property type="entry name" value="NADP_OxRdtase_dom"/>
</dbReference>
<evidence type="ECO:0000313" key="3">
    <source>
        <dbReference type="EMBL" id="RWU84469.1"/>
    </source>
</evidence>
<dbReference type="SUPFAM" id="SSF51430">
    <property type="entry name" value="NAD(P)-linked oxidoreductase"/>
    <property type="match status" value="1"/>
</dbReference>
<keyword evidence="5" id="KW-1185">Reference proteome</keyword>
<comment type="caution">
    <text evidence="2">The sequence shown here is derived from an EMBL/GenBank/DDBJ whole genome shotgun (WGS) entry which is preliminary data.</text>
</comment>
<name>K1E2X8_9MICO</name>
<organism evidence="2 4">
    <name type="scientific">Janibacter hoylei PVAS-1</name>
    <dbReference type="NCBI Taxonomy" id="1210046"/>
    <lineage>
        <taxon>Bacteria</taxon>
        <taxon>Bacillati</taxon>
        <taxon>Actinomycetota</taxon>
        <taxon>Actinomycetes</taxon>
        <taxon>Micrococcales</taxon>
        <taxon>Intrasporangiaceae</taxon>
        <taxon>Janibacter</taxon>
    </lineage>
</organism>
<proteinExistence type="predicted"/>
<dbReference type="InterPro" id="IPR053135">
    <property type="entry name" value="AKR2_Oxidoreductase"/>
</dbReference>
<dbReference type="RefSeq" id="WP_007926909.1">
    <property type="nucleotide sequence ID" value="NZ_ALWX01000032.1"/>
</dbReference>
<evidence type="ECO:0000259" key="1">
    <source>
        <dbReference type="Pfam" id="PF00248"/>
    </source>
</evidence>
<dbReference type="PATRIC" id="fig|1210046.3.peg.1536"/>
<sequence>MTDLLTPTTMAGRTVTPLGLGTARLGAVWQRRGLRAGLATVHTALDLGVTLVDTADCYARGISERIVGRAVGARDDVVVMTKVGLLKTPLALRDAAAASGRRASFSGLRQGPESDRSYHPDYLRSAARACLRRQGREALDVLLLHEPGAGDLNPEVAAAMDGLVTDGLVRQWGASVRDVDAALAAIALPGLSWLQVPVNAGDTSVADALADHPRERDVAVIALGALGDGTLLPHATSVATPPHAIATLTEAAAAPSPVDGVLLGMSTPEHAVANISALQAGTPDGVADAITLAVKEPA</sequence>
<reference evidence="3" key="3">
    <citation type="submission" date="2017-11" db="EMBL/GenBank/DDBJ databases">
        <authorList>
            <person name="Seuylemezian A."/>
            <person name="Cooper K."/>
            <person name="Vaishampayan P."/>
        </authorList>
    </citation>
    <scope>NUCLEOTIDE SEQUENCE</scope>
    <source>
        <strain evidence="3">PVAS-1</strain>
    </source>
</reference>
<gene>
    <name evidence="2" type="ORF">B277_08005</name>
    <name evidence="3" type="ORF">CWN80_04805</name>
</gene>
<dbReference type="Pfam" id="PF00248">
    <property type="entry name" value="Aldo_ket_red"/>
    <property type="match status" value="1"/>
</dbReference>
<evidence type="ECO:0000313" key="2">
    <source>
        <dbReference type="EMBL" id="EKA61341.1"/>
    </source>
</evidence>
<protein>
    <submittedName>
        <fullName evidence="3">Aldo/keto reductase</fullName>
    </submittedName>
    <submittedName>
        <fullName evidence="2">Oxidoreductase, aryl-alcohol dehydrogenase like protein</fullName>
    </submittedName>
</protein>
<evidence type="ECO:0000313" key="4">
    <source>
        <dbReference type="Proteomes" id="UP000004474"/>
    </source>
</evidence>
<dbReference type="EMBL" id="PIPF01000004">
    <property type="protein sequence ID" value="RWU84469.1"/>
    <property type="molecule type" value="Genomic_DNA"/>
</dbReference>
<dbReference type="PANTHER" id="PTHR43312:SF1">
    <property type="entry name" value="NADP-DEPENDENT OXIDOREDUCTASE DOMAIN-CONTAINING PROTEIN"/>
    <property type="match status" value="1"/>
</dbReference>
<dbReference type="Gene3D" id="3.20.20.100">
    <property type="entry name" value="NADP-dependent oxidoreductase domain"/>
    <property type="match status" value="1"/>
</dbReference>
<evidence type="ECO:0000313" key="5">
    <source>
        <dbReference type="Proteomes" id="UP000288711"/>
    </source>
</evidence>
<reference evidence="3 5" key="1">
    <citation type="journal article" date="2009" name="Int. J. Syst. Evol. Microbiol.">
        <title>Janibacter hoylei sp. nov., Bacillus isronensis sp. nov. and Bacillus aryabhattai sp. nov., isolated from cryotubes used for collecting air from the upper atmosphere.</title>
        <authorList>
            <person name="Shivaji S."/>
            <person name="Chaturvedi P."/>
            <person name="Begum Z."/>
            <person name="Pindi P.K."/>
            <person name="Manorama R."/>
            <person name="Padmanaban D.A."/>
            <person name="Shouche Y.S."/>
            <person name="Pawar S."/>
            <person name="Vaishampayan P."/>
            <person name="Dutt C.B."/>
            <person name="Datta G.N."/>
            <person name="Manchanda R.K."/>
            <person name="Rao U.R."/>
            <person name="Bhargava P.M."/>
            <person name="Narlikar J.V."/>
        </authorList>
    </citation>
    <scope>NUCLEOTIDE SEQUENCE [LARGE SCALE GENOMIC DNA]</scope>
    <source>
        <strain evidence="3 5">PVAS-1</strain>
    </source>
</reference>
<dbReference type="STRING" id="1210046.B277_08005"/>
<dbReference type="EMBL" id="ALWX01000032">
    <property type="protein sequence ID" value="EKA61341.1"/>
    <property type="molecule type" value="Genomic_DNA"/>
</dbReference>
<feature type="domain" description="NADP-dependent oxidoreductase" evidence="1">
    <location>
        <begin position="17"/>
        <end position="233"/>
    </location>
</feature>
<dbReference type="Proteomes" id="UP000288711">
    <property type="component" value="Unassembled WGS sequence"/>
</dbReference>
<dbReference type="InterPro" id="IPR036812">
    <property type="entry name" value="NAD(P)_OxRdtase_dom_sf"/>
</dbReference>
<dbReference type="Proteomes" id="UP000004474">
    <property type="component" value="Unassembled WGS sequence"/>
</dbReference>
<dbReference type="PANTHER" id="PTHR43312">
    <property type="entry name" value="D-THREO-ALDOSE 1-DEHYDROGENASE"/>
    <property type="match status" value="1"/>
</dbReference>
<dbReference type="AlphaFoldDB" id="K1E2X8"/>